<keyword evidence="1" id="KW-0614">Plasmid</keyword>
<name>A0A141AXM3_9MICC</name>
<dbReference type="EMBL" id="KJ599675">
    <property type="protein sequence ID" value="AKA20859.1"/>
    <property type="molecule type" value="Genomic_DNA"/>
</dbReference>
<protein>
    <submittedName>
        <fullName evidence="1">Uncharacterized protein</fullName>
    </submittedName>
</protein>
<evidence type="ECO:0000313" key="1">
    <source>
        <dbReference type="EMBL" id="AKA20859.1"/>
    </source>
</evidence>
<organism evidence="1">
    <name type="scientific">Micrococcus sp. A7</name>
    <dbReference type="NCBI Taxonomy" id="376418"/>
    <lineage>
        <taxon>Bacteria</taxon>
        <taxon>Bacillati</taxon>
        <taxon>Actinomycetota</taxon>
        <taxon>Actinomycetes</taxon>
        <taxon>Micrococcales</taxon>
        <taxon>Micrococcaceae</taxon>
        <taxon>Micrococcus</taxon>
    </lineage>
</organism>
<geneLocation type="plasmid" evidence="1">
    <name>pLMA7</name>
</geneLocation>
<gene>
    <name evidence="1" type="ORF">pLMA7_p00260</name>
</gene>
<sequence length="71" mass="7856">MLADGRLGKVHVFDKVANSVLTGREVLEESQACGFGEGMEERGMTVCHLELRLGRDRINRHMAMISPFGVP</sequence>
<proteinExistence type="predicted"/>
<accession>A0A141AXM3</accession>
<reference evidence="1" key="1">
    <citation type="submission" date="2014-03" db="EMBL/GenBank/DDBJ databases">
        <authorList>
            <person name="Saikia M."/>
            <person name="Chaudhari Y."/>
            <person name="Khan M."/>
            <person name="Devi D."/>
        </authorList>
    </citation>
    <scope>NUCLEOTIDE SEQUENCE</scope>
    <source>
        <strain evidence="1">A7</strain>
        <plasmid evidence="1">pLMA7</plasmid>
    </source>
</reference>
<dbReference type="AlphaFoldDB" id="A0A141AXM3"/>